<dbReference type="Proteomes" id="UP001056778">
    <property type="component" value="Chromosome 5"/>
</dbReference>
<evidence type="ECO:0000313" key="2">
    <source>
        <dbReference type="Proteomes" id="UP001056778"/>
    </source>
</evidence>
<gene>
    <name evidence="1" type="ORF">MML48_5g00012212</name>
</gene>
<keyword evidence="2" id="KW-1185">Reference proteome</keyword>
<name>A0ACB9T2Q6_HOLOL</name>
<dbReference type="EMBL" id="CM043019">
    <property type="protein sequence ID" value="KAI4461044.1"/>
    <property type="molecule type" value="Genomic_DNA"/>
</dbReference>
<organism evidence="1 2">
    <name type="scientific">Holotrichia oblita</name>
    <name type="common">Chafer beetle</name>
    <dbReference type="NCBI Taxonomy" id="644536"/>
    <lineage>
        <taxon>Eukaryota</taxon>
        <taxon>Metazoa</taxon>
        <taxon>Ecdysozoa</taxon>
        <taxon>Arthropoda</taxon>
        <taxon>Hexapoda</taxon>
        <taxon>Insecta</taxon>
        <taxon>Pterygota</taxon>
        <taxon>Neoptera</taxon>
        <taxon>Endopterygota</taxon>
        <taxon>Coleoptera</taxon>
        <taxon>Polyphaga</taxon>
        <taxon>Scarabaeiformia</taxon>
        <taxon>Scarabaeidae</taxon>
        <taxon>Melolonthinae</taxon>
        <taxon>Holotrichia</taxon>
    </lineage>
</organism>
<evidence type="ECO:0000313" key="1">
    <source>
        <dbReference type="EMBL" id="KAI4461044.1"/>
    </source>
</evidence>
<accession>A0ACB9T2Q6</accession>
<sequence length="219" mass="25969">MEMLFSVIEQNIEQEEQNNKSSADLRIRKTQHSTLSRKFVEVMTEYNRTQTDYRERCKARIQRQLEISKLIFMFVFNKTKQSTYMFSPIQLMIPAGRQTTNEELEEMLEQGNPAVFTQGVSSLFCSPKCFPFHPNTHLRTQHRLIYFIIMETQQAKQTLADIEARHADIIKLENSIRELHDMFMDMAMLVENQVMENTLISTYLCSKRSLNWWLLNLVK</sequence>
<reference evidence="1" key="1">
    <citation type="submission" date="2022-04" db="EMBL/GenBank/DDBJ databases">
        <title>Chromosome-scale genome assembly of Holotrichia oblita Faldermann.</title>
        <authorList>
            <person name="Rongchong L."/>
        </authorList>
    </citation>
    <scope>NUCLEOTIDE SEQUENCE</scope>
    <source>
        <strain evidence="1">81SQS9</strain>
    </source>
</reference>
<protein>
    <submittedName>
        <fullName evidence="1">Syntaxin</fullName>
    </submittedName>
</protein>
<proteinExistence type="predicted"/>
<comment type="caution">
    <text evidence="1">The sequence shown here is derived from an EMBL/GenBank/DDBJ whole genome shotgun (WGS) entry which is preliminary data.</text>
</comment>